<comment type="caution">
    <text evidence="3">The sequence shown here is derived from an EMBL/GenBank/DDBJ whole genome shotgun (WGS) entry which is preliminary data.</text>
</comment>
<dbReference type="OrthoDB" id="5386682at2759"/>
<gene>
    <name evidence="3" type="ORF">CRHIZ90672A_00009778</name>
</gene>
<sequence length="555" mass="64310">MRSKAGKHDTRAAQGRGPSPAAPLIQRGRHVLYHALDPRKGLIRLVRVERRENDPDSAFFSLEEHPIDKAPEYMAISYMWGPDAEGGDIKLDGHAVHVRQNLYNLIQNVLTLRVTGHKAESPRGLPNDVHHFWVDTLCINQNDLGERSHQVQMMGHIYRSARSVFVWLGPEDDDSDYVFDMHDRVRQPKFKQDYERERFATGLLALFRREYWYRAWIRQEILNAQMDDVTINCGDRSLKLGLLADLCSDGSWGAELNRALGASPVADLVHRDGWAEKLDRLLQLYGEGRCSDIRDRVYSLMSLASDQEVVSEVLRVDYTQPTSLLFWQLICYFTKLYDWSGAIAAARGLKQILEVDDQMTRSIRNWTTIQKCIGTVPCIDWIREFLGLAREARRIQARKGASPQDGEPETPGSGVEDEEYFTLSSTTYEKMISESKLKDPAWSNWKQHERKRNFQQPSSPPPIPNMTTLNSRAHDTTQLQPIIHNTSPAWLRMIRKKLTKNDWFDSLDWFNFTLEAIDLASRDFTERSARWKKLLEWLESIINTLRLRIERMRKN</sequence>
<organism evidence="3 4">
    <name type="scientific">Clonostachys rhizophaga</name>
    <dbReference type="NCBI Taxonomy" id="160324"/>
    <lineage>
        <taxon>Eukaryota</taxon>
        <taxon>Fungi</taxon>
        <taxon>Dikarya</taxon>
        <taxon>Ascomycota</taxon>
        <taxon>Pezizomycotina</taxon>
        <taxon>Sordariomycetes</taxon>
        <taxon>Hypocreomycetidae</taxon>
        <taxon>Hypocreales</taxon>
        <taxon>Bionectriaceae</taxon>
        <taxon>Clonostachys</taxon>
    </lineage>
</organism>
<feature type="region of interest" description="Disordered" evidence="1">
    <location>
        <begin position="1"/>
        <end position="24"/>
    </location>
</feature>
<feature type="compositionally biased region" description="Basic and acidic residues" evidence="1">
    <location>
        <begin position="1"/>
        <end position="11"/>
    </location>
</feature>
<evidence type="ECO:0000313" key="3">
    <source>
        <dbReference type="EMBL" id="CAH0031217.1"/>
    </source>
</evidence>
<dbReference type="PANTHER" id="PTHR24148:SF73">
    <property type="entry name" value="HET DOMAIN PROTEIN (AFU_ORTHOLOGUE AFUA_8G01020)"/>
    <property type="match status" value="1"/>
</dbReference>
<name>A0A9N9VU74_9HYPO</name>
<feature type="region of interest" description="Disordered" evidence="1">
    <location>
        <begin position="446"/>
        <end position="469"/>
    </location>
</feature>
<feature type="region of interest" description="Disordered" evidence="1">
    <location>
        <begin position="396"/>
        <end position="416"/>
    </location>
</feature>
<evidence type="ECO:0000313" key="4">
    <source>
        <dbReference type="Proteomes" id="UP000696573"/>
    </source>
</evidence>
<dbReference type="InterPro" id="IPR052895">
    <property type="entry name" value="HetReg/Transcr_Mod"/>
</dbReference>
<feature type="domain" description="Heterokaryon incompatibility" evidence="2">
    <location>
        <begin position="73"/>
        <end position="220"/>
    </location>
</feature>
<evidence type="ECO:0000259" key="2">
    <source>
        <dbReference type="Pfam" id="PF06985"/>
    </source>
</evidence>
<keyword evidence="4" id="KW-1185">Reference proteome</keyword>
<evidence type="ECO:0000256" key="1">
    <source>
        <dbReference type="SAM" id="MobiDB-lite"/>
    </source>
</evidence>
<dbReference type="Pfam" id="PF06985">
    <property type="entry name" value="HET"/>
    <property type="match status" value="1"/>
</dbReference>
<proteinExistence type="predicted"/>
<dbReference type="AlphaFoldDB" id="A0A9N9VU74"/>
<dbReference type="Proteomes" id="UP000696573">
    <property type="component" value="Unassembled WGS sequence"/>
</dbReference>
<dbReference type="PANTHER" id="PTHR24148">
    <property type="entry name" value="ANKYRIN REPEAT DOMAIN-CONTAINING PROTEIN 39 HOMOLOG-RELATED"/>
    <property type="match status" value="1"/>
</dbReference>
<accession>A0A9N9VU74</accession>
<protein>
    <recommendedName>
        <fullName evidence="2">Heterokaryon incompatibility domain-containing protein</fullName>
    </recommendedName>
</protein>
<reference evidence="3" key="1">
    <citation type="submission" date="2021-10" db="EMBL/GenBank/DDBJ databases">
        <authorList>
            <person name="Piombo E."/>
        </authorList>
    </citation>
    <scope>NUCLEOTIDE SEQUENCE</scope>
</reference>
<dbReference type="InterPro" id="IPR010730">
    <property type="entry name" value="HET"/>
</dbReference>
<dbReference type="EMBL" id="CABFNQ020000741">
    <property type="protein sequence ID" value="CAH0031217.1"/>
    <property type="molecule type" value="Genomic_DNA"/>
</dbReference>